<comment type="caution">
    <text evidence="6">The sequence shown here is derived from an EMBL/GenBank/DDBJ whole genome shotgun (WGS) entry which is preliminary data.</text>
</comment>
<keyword evidence="1" id="KW-0805">Transcription regulation</keyword>
<accession>A0A9X2S6L6</accession>
<name>A0A9X2S6L6_9BACL</name>
<evidence type="ECO:0000313" key="7">
    <source>
        <dbReference type="Proteomes" id="UP001141950"/>
    </source>
</evidence>
<dbReference type="PANTHER" id="PTHR30055">
    <property type="entry name" value="HTH-TYPE TRANSCRIPTIONAL REGULATOR RUTR"/>
    <property type="match status" value="1"/>
</dbReference>
<feature type="domain" description="HTH tetR-type" evidence="5">
    <location>
        <begin position="1"/>
        <end position="60"/>
    </location>
</feature>
<evidence type="ECO:0000313" key="6">
    <source>
        <dbReference type="EMBL" id="MCR2802296.1"/>
    </source>
</evidence>
<dbReference type="Pfam" id="PF00440">
    <property type="entry name" value="TetR_N"/>
    <property type="match status" value="1"/>
</dbReference>
<sequence length="194" mass="22308">MTGQKIMKVALCHFARNGFEGASLADIAAEVGIRKPSIYNHFKGKDELFMAVYKDAATRELRFVEEFLKPSRGSSLEEQLFGFLVGYKERYEKDEDTKFFLRMSFFPPVHLQQESMTLSLFYIDKMAEVAKALFLSAKEDGFIHADVSVEHATGAYMAVLDSIFVEMLYGDQDHLLRRLEAAWHVFWRGVRTNI</sequence>
<dbReference type="PROSITE" id="PS50977">
    <property type="entry name" value="HTH_TETR_2"/>
    <property type="match status" value="1"/>
</dbReference>
<dbReference type="Gene3D" id="1.10.10.60">
    <property type="entry name" value="Homeodomain-like"/>
    <property type="match status" value="1"/>
</dbReference>
<keyword evidence="2 4" id="KW-0238">DNA-binding</keyword>
<keyword evidence="7" id="KW-1185">Reference proteome</keyword>
<evidence type="ECO:0000256" key="3">
    <source>
        <dbReference type="ARBA" id="ARBA00023163"/>
    </source>
</evidence>
<evidence type="ECO:0000259" key="5">
    <source>
        <dbReference type="PROSITE" id="PS50977"/>
    </source>
</evidence>
<dbReference type="SUPFAM" id="SSF48498">
    <property type="entry name" value="Tetracyclin repressor-like, C-terminal domain"/>
    <property type="match status" value="1"/>
</dbReference>
<dbReference type="InterPro" id="IPR009057">
    <property type="entry name" value="Homeodomain-like_sf"/>
</dbReference>
<evidence type="ECO:0000256" key="2">
    <source>
        <dbReference type="ARBA" id="ARBA00023125"/>
    </source>
</evidence>
<dbReference type="EMBL" id="JANIPJ010000001">
    <property type="protein sequence ID" value="MCR2802296.1"/>
    <property type="molecule type" value="Genomic_DNA"/>
</dbReference>
<dbReference type="AlphaFoldDB" id="A0A9X2S6L6"/>
<dbReference type="SUPFAM" id="SSF46689">
    <property type="entry name" value="Homeodomain-like"/>
    <property type="match status" value="1"/>
</dbReference>
<dbReference type="InterPro" id="IPR001647">
    <property type="entry name" value="HTH_TetR"/>
</dbReference>
<dbReference type="Gene3D" id="1.10.357.10">
    <property type="entry name" value="Tetracycline Repressor, domain 2"/>
    <property type="match status" value="1"/>
</dbReference>
<dbReference type="InterPro" id="IPR036271">
    <property type="entry name" value="Tet_transcr_reg_TetR-rel_C_sf"/>
</dbReference>
<feature type="DNA-binding region" description="H-T-H motif" evidence="4">
    <location>
        <begin position="23"/>
        <end position="42"/>
    </location>
</feature>
<dbReference type="RefSeq" id="WP_257441772.1">
    <property type="nucleotide sequence ID" value="NZ_JANIPJ010000001.1"/>
</dbReference>
<gene>
    <name evidence="6" type="ORF">NQZ67_00250</name>
</gene>
<keyword evidence="3" id="KW-0804">Transcription</keyword>
<reference evidence="6" key="1">
    <citation type="submission" date="2022-08" db="EMBL/GenBank/DDBJ databases">
        <title>The genomic sequence of strain Paenibacillus sp. SCIV0701.</title>
        <authorList>
            <person name="Zhao H."/>
        </authorList>
    </citation>
    <scope>NUCLEOTIDE SEQUENCE</scope>
    <source>
        <strain evidence="6">SCIV0701</strain>
    </source>
</reference>
<organism evidence="6 7">
    <name type="scientific">Paenibacillus soyae</name>
    <dbReference type="NCBI Taxonomy" id="2969249"/>
    <lineage>
        <taxon>Bacteria</taxon>
        <taxon>Bacillati</taxon>
        <taxon>Bacillota</taxon>
        <taxon>Bacilli</taxon>
        <taxon>Bacillales</taxon>
        <taxon>Paenibacillaceae</taxon>
        <taxon>Paenibacillus</taxon>
    </lineage>
</organism>
<dbReference type="PANTHER" id="PTHR30055:SF238">
    <property type="entry name" value="MYCOFACTOCIN BIOSYNTHESIS TRANSCRIPTIONAL REGULATOR MFTR-RELATED"/>
    <property type="match status" value="1"/>
</dbReference>
<dbReference type="InterPro" id="IPR050109">
    <property type="entry name" value="HTH-type_TetR-like_transc_reg"/>
</dbReference>
<proteinExistence type="predicted"/>
<dbReference type="GO" id="GO:0003700">
    <property type="term" value="F:DNA-binding transcription factor activity"/>
    <property type="evidence" value="ECO:0007669"/>
    <property type="project" value="TreeGrafter"/>
</dbReference>
<evidence type="ECO:0000256" key="1">
    <source>
        <dbReference type="ARBA" id="ARBA00023015"/>
    </source>
</evidence>
<evidence type="ECO:0000256" key="4">
    <source>
        <dbReference type="PROSITE-ProRule" id="PRU00335"/>
    </source>
</evidence>
<dbReference type="Proteomes" id="UP001141950">
    <property type="component" value="Unassembled WGS sequence"/>
</dbReference>
<protein>
    <submittedName>
        <fullName evidence="6">TetR/AcrR family transcriptional regulator</fullName>
    </submittedName>
</protein>
<dbReference type="PRINTS" id="PR00455">
    <property type="entry name" value="HTHTETR"/>
</dbReference>
<dbReference type="GO" id="GO:0000976">
    <property type="term" value="F:transcription cis-regulatory region binding"/>
    <property type="evidence" value="ECO:0007669"/>
    <property type="project" value="TreeGrafter"/>
</dbReference>